<sequence>MAPYTPTDDELSSAIQDAFRDHVVPSFGCVHAYIKDNWPQWGLSRKRLNVLLAMRRAADRNYTIPPLPFNALLILPDSPILGRDRSLVSLDAIRMRIRPLNIELDDDGFPTADSLRQAVGQGRVIPQRKVYHKDPGHTLWCYSIYGQDMHTVVDSDIPFNSLAHRFVRDREGFQGPALVVKRGPPSLKNEWLNSDYMTVDALARTLWWYHQTGTRVEYVATQRSQQRRLERQQRDAFTYLA</sequence>
<protein>
    <submittedName>
        <fullName evidence="1">Uncharacterized protein</fullName>
    </submittedName>
</protein>
<evidence type="ECO:0000313" key="1">
    <source>
        <dbReference type="EMBL" id="KAI0043915.1"/>
    </source>
</evidence>
<keyword evidence="2" id="KW-1185">Reference proteome</keyword>
<reference evidence="1" key="2">
    <citation type="journal article" date="2022" name="New Phytol.">
        <title>Evolutionary transition to the ectomycorrhizal habit in the genomes of a hyperdiverse lineage of mushroom-forming fungi.</title>
        <authorList>
            <person name="Looney B."/>
            <person name="Miyauchi S."/>
            <person name="Morin E."/>
            <person name="Drula E."/>
            <person name="Courty P.E."/>
            <person name="Kohler A."/>
            <person name="Kuo A."/>
            <person name="LaButti K."/>
            <person name="Pangilinan J."/>
            <person name="Lipzen A."/>
            <person name="Riley R."/>
            <person name="Andreopoulos W."/>
            <person name="He G."/>
            <person name="Johnson J."/>
            <person name="Nolan M."/>
            <person name="Tritt A."/>
            <person name="Barry K.W."/>
            <person name="Grigoriev I.V."/>
            <person name="Nagy L.G."/>
            <person name="Hibbett D."/>
            <person name="Henrissat B."/>
            <person name="Matheny P.B."/>
            <person name="Labbe J."/>
            <person name="Martin F.M."/>
        </authorList>
    </citation>
    <scope>NUCLEOTIDE SEQUENCE</scope>
    <source>
        <strain evidence="1">FP105234-sp</strain>
    </source>
</reference>
<proteinExistence type="predicted"/>
<gene>
    <name evidence="1" type="ORF">FA95DRAFT_1608987</name>
</gene>
<dbReference type="EMBL" id="MU276000">
    <property type="protein sequence ID" value="KAI0043915.1"/>
    <property type="molecule type" value="Genomic_DNA"/>
</dbReference>
<evidence type="ECO:0000313" key="2">
    <source>
        <dbReference type="Proteomes" id="UP000814033"/>
    </source>
</evidence>
<organism evidence="1 2">
    <name type="scientific">Auriscalpium vulgare</name>
    <dbReference type="NCBI Taxonomy" id="40419"/>
    <lineage>
        <taxon>Eukaryota</taxon>
        <taxon>Fungi</taxon>
        <taxon>Dikarya</taxon>
        <taxon>Basidiomycota</taxon>
        <taxon>Agaricomycotina</taxon>
        <taxon>Agaricomycetes</taxon>
        <taxon>Russulales</taxon>
        <taxon>Auriscalpiaceae</taxon>
        <taxon>Auriscalpium</taxon>
    </lineage>
</organism>
<reference evidence="1" key="1">
    <citation type="submission" date="2021-02" db="EMBL/GenBank/DDBJ databases">
        <authorList>
            <consortium name="DOE Joint Genome Institute"/>
            <person name="Ahrendt S."/>
            <person name="Looney B.P."/>
            <person name="Miyauchi S."/>
            <person name="Morin E."/>
            <person name="Drula E."/>
            <person name="Courty P.E."/>
            <person name="Chicoki N."/>
            <person name="Fauchery L."/>
            <person name="Kohler A."/>
            <person name="Kuo A."/>
            <person name="Labutti K."/>
            <person name="Pangilinan J."/>
            <person name="Lipzen A."/>
            <person name="Riley R."/>
            <person name="Andreopoulos W."/>
            <person name="He G."/>
            <person name="Johnson J."/>
            <person name="Barry K.W."/>
            <person name="Grigoriev I.V."/>
            <person name="Nagy L."/>
            <person name="Hibbett D."/>
            <person name="Henrissat B."/>
            <person name="Matheny P.B."/>
            <person name="Labbe J."/>
            <person name="Martin F."/>
        </authorList>
    </citation>
    <scope>NUCLEOTIDE SEQUENCE</scope>
    <source>
        <strain evidence="1">FP105234-sp</strain>
    </source>
</reference>
<dbReference type="Proteomes" id="UP000814033">
    <property type="component" value="Unassembled WGS sequence"/>
</dbReference>
<name>A0ACB8RJ05_9AGAM</name>
<accession>A0ACB8RJ05</accession>
<comment type="caution">
    <text evidence="1">The sequence shown here is derived from an EMBL/GenBank/DDBJ whole genome shotgun (WGS) entry which is preliminary data.</text>
</comment>